<organism evidence="1 2">
    <name type="scientific">Microbacterium aquimaris</name>
    <dbReference type="NCBI Taxonomy" id="459816"/>
    <lineage>
        <taxon>Bacteria</taxon>
        <taxon>Bacillati</taxon>
        <taxon>Actinomycetota</taxon>
        <taxon>Actinomycetes</taxon>
        <taxon>Micrococcales</taxon>
        <taxon>Microbacteriaceae</taxon>
        <taxon>Microbacterium</taxon>
    </lineage>
</organism>
<accession>A0ABU5N3R5</accession>
<proteinExistence type="predicted"/>
<comment type="caution">
    <text evidence="1">The sequence shown here is derived from an EMBL/GenBank/DDBJ whole genome shotgun (WGS) entry which is preliminary data.</text>
</comment>
<gene>
    <name evidence="1" type="ORF">R2Q92_02730</name>
</gene>
<evidence type="ECO:0000313" key="1">
    <source>
        <dbReference type="EMBL" id="MDZ8160733.1"/>
    </source>
</evidence>
<dbReference type="EMBL" id="JAWJYN010000001">
    <property type="protein sequence ID" value="MDZ8160733.1"/>
    <property type="molecule type" value="Genomic_DNA"/>
</dbReference>
<dbReference type="SUPFAM" id="SSF141571">
    <property type="entry name" value="Pentapeptide repeat-like"/>
    <property type="match status" value="1"/>
</dbReference>
<keyword evidence="2" id="KW-1185">Reference proteome</keyword>
<name>A0ABU5N3R5_9MICO</name>
<evidence type="ECO:0008006" key="3">
    <source>
        <dbReference type="Google" id="ProtNLM"/>
    </source>
</evidence>
<dbReference type="Gene3D" id="2.160.20.80">
    <property type="entry name" value="E3 ubiquitin-protein ligase SopA"/>
    <property type="match status" value="1"/>
</dbReference>
<dbReference type="RefSeq" id="WP_194423422.1">
    <property type="nucleotide sequence ID" value="NZ_BAAAPT010000001.1"/>
</dbReference>
<protein>
    <recommendedName>
        <fullName evidence="3">Pentapeptide repeat-containing protein</fullName>
    </recommendedName>
</protein>
<reference evidence="1 2" key="1">
    <citation type="submission" date="2023-10" db="EMBL/GenBank/DDBJ databases">
        <title>Microbacterium xanthum sp. nov., isolated from seaweed.</title>
        <authorList>
            <person name="Lee S.D."/>
        </authorList>
    </citation>
    <scope>NUCLEOTIDE SEQUENCE [LARGE SCALE GENOMIC DNA]</scope>
    <source>
        <strain evidence="1 2">KCTC 19124</strain>
    </source>
</reference>
<dbReference type="Proteomes" id="UP001291912">
    <property type="component" value="Unassembled WGS sequence"/>
</dbReference>
<evidence type="ECO:0000313" key="2">
    <source>
        <dbReference type="Proteomes" id="UP001291912"/>
    </source>
</evidence>
<sequence>MVRRRGSLTAPREHDPDLPRVLEDHATLAPREEREGARIVLGNGNVDAPHSRILESVLQVGTLGRIDLTGSTLVDVAIEDLGAIEVSARDGRWRNVVVNGGRVGTFDAVRADWDGVTLRGLRIDFLSLPSAEVSDVLIVDCTIGTLDVPEASLTRVRFESSRADELDTRGLRAKDLDLRGLDVVAFTDVRGLAGATIHERQAELHAVALAQALGISAED</sequence>